<gene>
    <name evidence="2" type="ORF">EUB48_03650</name>
</gene>
<sequence length="230" mass="25362">MSNLRDWEDLASRLDGVYTVEDFETAAYRLVAEQVIYHSDRSSRVTYAILDLYEREFAKVLAPLGVSLSINRQLRYVTALPRHAKASTATVAQTLFALVLRGLYDEGVRAGGLTEDGEVLCDYIELQEKFHLMTGRDLPTRGELDTLLRFAKRWGIARRLEDDDSGHLTSLQEQSAGGVAIRPAIVDVLGETALIRLAQWGAAREVAHADGAADEPMAIEDNQGGDDEAA</sequence>
<dbReference type="AlphaFoldDB" id="A0A515D7V6"/>
<organism evidence="2 3">
    <name type="scientific">Rhodoferax sediminis</name>
    <dbReference type="NCBI Taxonomy" id="2509614"/>
    <lineage>
        <taxon>Bacteria</taxon>
        <taxon>Pseudomonadati</taxon>
        <taxon>Pseudomonadota</taxon>
        <taxon>Betaproteobacteria</taxon>
        <taxon>Burkholderiales</taxon>
        <taxon>Comamonadaceae</taxon>
        <taxon>Rhodoferax</taxon>
    </lineage>
</organism>
<dbReference type="Proteomes" id="UP000316798">
    <property type="component" value="Chromosome"/>
</dbReference>
<proteinExistence type="predicted"/>
<evidence type="ECO:0000313" key="3">
    <source>
        <dbReference type="Proteomes" id="UP000316798"/>
    </source>
</evidence>
<feature type="region of interest" description="Disordered" evidence="1">
    <location>
        <begin position="211"/>
        <end position="230"/>
    </location>
</feature>
<dbReference type="Pfam" id="PF13835">
    <property type="entry name" value="DUF4194"/>
    <property type="match status" value="1"/>
</dbReference>
<evidence type="ECO:0000256" key="1">
    <source>
        <dbReference type="SAM" id="MobiDB-lite"/>
    </source>
</evidence>
<protein>
    <submittedName>
        <fullName evidence="2">DUF4194 domain-containing protein</fullName>
    </submittedName>
</protein>
<dbReference type="RefSeq" id="WP_142817663.1">
    <property type="nucleotide sequence ID" value="NZ_CP035503.1"/>
</dbReference>
<reference evidence="2 3" key="1">
    <citation type="submission" date="2019-01" db="EMBL/GenBank/DDBJ databases">
        <title>Genomic insights into a novel species Rhodoferax sp.</title>
        <authorList>
            <person name="Jin L."/>
        </authorList>
    </citation>
    <scope>NUCLEOTIDE SEQUENCE [LARGE SCALE GENOMIC DNA]</scope>
    <source>
        <strain evidence="2 3">CHu59-6-5</strain>
    </source>
</reference>
<evidence type="ECO:0000313" key="2">
    <source>
        <dbReference type="EMBL" id="QDL36489.1"/>
    </source>
</evidence>
<dbReference type="OrthoDB" id="8894214at2"/>
<name>A0A515D7V6_9BURK</name>
<dbReference type="InterPro" id="IPR025449">
    <property type="entry name" value="JetB"/>
</dbReference>
<dbReference type="EMBL" id="CP035503">
    <property type="protein sequence ID" value="QDL36489.1"/>
    <property type="molecule type" value="Genomic_DNA"/>
</dbReference>
<accession>A0A515D7V6</accession>
<dbReference type="KEGG" id="rhf:EUB48_03650"/>
<keyword evidence="3" id="KW-1185">Reference proteome</keyword>